<reference evidence="1 2" key="1">
    <citation type="journal article" date="2007" name="Int. J. Syst. Evol. Microbiol.">
        <title>Description of Pelomonas aquatica sp. nov. and Pelomonas puraquae sp. nov., isolated from industrial and haemodialysis water.</title>
        <authorList>
            <person name="Gomila M."/>
            <person name="Bowien B."/>
            <person name="Falsen E."/>
            <person name="Moore E.R."/>
            <person name="Lalucat J."/>
        </authorList>
    </citation>
    <scope>NUCLEOTIDE SEQUENCE [LARGE SCALE GENOMIC DNA]</scope>
    <source>
        <strain evidence="1 2">CCUG 52769</strain>
    </source>
</reference>
<evidence type="ECO:0000313" key="2">
    <source>
        <dbReference type="Proteomes" id="UP000197446"/>
    </source>
</evidence>
<keyword evidence="2" id="KW-1185">Reference proteome</keyword>
<dbReference type="RefSeq" id="WP_088484885.1">
    <property type="nucleotide sequence ID" value="NZ_NISI01000009.1"/>
</dbReference>
<comment type="caution">
    <text evidence="1">The sequence shown here is derived from an EMBL/GenBank/DDBJ whole genome shotgun (WGS) entry which is preliminary data.</text>
</comment>
<gene>
    <name evidence="1" type="ORF">CDO81_19415</name>
</gene>
<accession>A0A254N3W2</accession>
<name>A0A254N3W2_9BURK</name>
<protein>
    <submittedName>
        <fullName evidence="1">Uncharacterized protein</fullName>
    </submittedName>
</protein>
<evidence type="ECO:0000313" key="1">
    <source>
        <dbReference type="EMBL" id="OWR02364.1"/>
    </source>
</evidence>
<organism evidence="1 2">
    <name type="scientific">Roseateles puraquae</name>
    <dbReference type="NCBI Taxonomy" id="431059"/>
    <lineage>
        <taxon>Bacteria</taxon>
        <taxon>Pseudomonadati</taxon>
        <taxon>Pseudomonadota</taxon>
        <taxon>Betaproteobacteria</taxon>
        <taxon>Burkholderiales</taxon>
        <taxon>Sphaerotilaceae</taxon>
        <taxon>Roseateles</taxon>
    </lineage>
</organism>
<proteinExistence type="predicted"/>
<dbReference type="EMBL" id="NISI01000009">
    <property type="protein sequence ID" value="OWR02364.1"/>
    <property type="molecule type" value="Genomic_DNA"/>
</dbReference>
<dbReference type="AlphaFoldDB" id="A0A254N3W2"/>
<sequence>MKRLSSHRSRPGWVSAEADLAQSIHALDRDAPGWDDDVRLLGLLRRLERDATPGGIQAAVDVYGEASLRAVLPCAGLRLSGDEVVGADGDVRFQFRETHHTDPETVSIEVTAAEASPMAAQVIHALMSGMTIMEVARALSLSAATVRLVREEWLRSEREAALLKREAAA</sequence>
<dbReference type="Proteomes" id="UP000197446">
    <property type="component" value="Unassembled WGS sequence"/>
</dbReference>